<feature type="domain" description="C2" evidence="1">
    <location>
        <begin position="1"/>
        <end position="100"/>
    </location>
</feature>
<protein>
    <recommendedName>
        <fullName evidence="1">C2 domain-containing protein</fullName>
    </recommendedName>
</protein>
<evidence type="ECO:0000259" key="1">
    <source>
        <dbReference type="PROSITE" id="PS50004"/>
    </source>
</evidence>
<name>A0ABR2GWL9_9EUKA</name>
<proteinExistence type="predicted"/>
<evidence type="ECO:0000313" key="3">
    <source>
        <dbReference type="Proteomes" id="UP001470230"/>
    </source>
</evidence>
<evidence type="ECO:0000313" key="2">
    <source>
        <dbReference type="EMBL" id="KAK8838256.1"/>
    </source>
</evidence>
<dbReference type="InterPro" id="IPR000008">
    <property type="entry name" value="C2_dom"/>
</dbReference>
<reference evidence="2 3" key="1">
    <citation type="submission" date="2024-04" db="EMBL/GenBank/DDBJ databases">
        <title>Tritrichomonas musculus Genome.</title>
        <authorList>
            <person name="Alves-Ferreira E."/>
            <person name="Grigg M."/>
            <person name="Lorenzi H."/>
            <person name="Galac M."/>
        </authorList>
    </citation>
    <scope>NUCLEOTIDE SEQUENCE [LARGE SCALE GENOMIC DNA]</scope>
    <source>
        <strain evidence="2 3">EAF2021</strain>
    </source>
</reference>
<dbReference type="Gene3D" id="2.60.40.150">
    <property type="entry name" value="C2 domain"/>
    <property type="match status" value="1"/>
</dbReference>
<sequence>MIHVKVLGAKNLPIEEKDGWKSQIYCFSTSSGHYYYHSFKNNKNTENPKWEGEFSAELFRVSTLSFFIYGFRIGSKRNFLGRVDISIPILFENRGSQIISTPNSYFSLVFPIKSCQSSNASLFLSFSYSLKIYNPIRLNKILKPIIHIWATFDPPNNSQNVEIELLQAYTTKDAKGHNQHGFYYDFNSLTSWEPVGYSSNTNYILVSNCRTQIHSLLPHRIYEKYEFFILNDINYSGKVSLNFVAEHRDKKKYFKRESYYEPKKDNQIGVIQSFNVICKPNNKYCVPFYLYCDKRHGHKDLQFNQFTSINYERVADSNGNGTNDIQFHKEIIEKAKRFIPEWNNVDFTRTNCAPYSQPVSLMKIFNDLDLQRNTELKIYVGGLTKTTYTDTQFLDYWIPEFIVYDKSNNTRCPEIPKELKTKPNIVIADKKESIFGFDWHSYVKLNLDQIGKEKVIVFIVYCPAEMEMAKPDGFYLISQMDGAKESLLFRCPIYPESNQTHFEIFFRFECINDEWNIVPMQYCFKKSKKMKTFLDTLFINNWDLSNKEAYKLHSPGFESSSSS</sequence>
<dbReference type="SUPFAM" id="SSF49562">
    <property type="entry name" value="C2 domain (Calcium/lipid-binding domain, CaLB)"/>
    <property type="match status" value="1"/>
</dbReference>
<dbReference type="CDD" id="cd00030">
    <property type="entry name" value="C2"/>
    <property type="match status" value="1"/>
</dbReference>
<organism evidence="2 3">
    <name type="scientific">Tritrichomonas musculus</name>
    <dbReference type="NCBI Taxonomy" id="1915356"/>
    <lineage>
        <taxon>Eukaryota</taxon>
        <taxon>Metamonada</taxon>
        <taxon>Parabasalia</taxon>
        <taxon>Tritrichomonadida</taxon>
        <taxon>Tritrichomonadidae</taxon>
        <taxon>Tritrichomonas</taxon>
    </lineage>
</organism>
<dbReference type="Proteomes" id="UP001470230">
    <property type="component" value="Unassembled WGS sequence"/>
</dbReference>
<accession>A0ABR2GWL9</accession>
<gene>
    <name evidence="2" type="ORF">M9Y10_035676</name>
</gene>
<dbReference type="Pfam" id="PF00168">
    <property type="entry name" value="C2"/>
    <property type="match status" value="1"/>
</dbReference>
<dbReference type="PROSITE" id="PS50004">
    <property type="entry name" value="C2"/>
    <property type="match status" value="1"/>
</dbReference>
<dbReference type="EMBL" id="JAPFFF010000056">
    <property type="protein sequence ID" value="KAK8838256.1"/>
    <property type="molecule type" value="Genomic_DNA"/>
</dbReference>
<comment type="caution">
    <text evidence="2">The sequence shown here is derived from an EMBL/GenBank/DDBJ whole genome shotgun (WGS) entry which is preliminary data.</text>
</comment>
<dbReference type="InterPro" id="IPR035892">
    <property type="entry name" value="C2_domain_sf"/>
</dbReference>
<keyword evidence="3" id="KW-1185">Reference proteome</keyword>